<evidence type="ECO:0000313" key="4">
    <source>
        <dbReference type="Proteomes" id="UP000001064"/>
    </source>
</evidence>
<name>F0ZC40_DICPU</name>
<dbReference type="GeneID" id="10507155"/>
<dbReference type="PANTHER" id="PTHR31378">
    <property type="entry name" value="EGF-LIKE DOMAIN-CONTAINING PROTEIN-RELATED-RELATED"/>
    <property type="match status" value="1"/>
</dbReference>
<dbReference type="KEGG" id="dpp:DICPUDRAFT_148824"/>
<dbReference type="AlphaFoldDB" id="F0ZC40"/>
<dbReference type="InterPro" id="IPR055463">
    <property type="entry name" value="DUF7035"/>
</dbReference>
<sequence length="1194" mass="135157">MAYSTFSQSSQCIFNNVYTLINVPSPTFQIDIADQNKVKCTSNGDGSFSANFTLEPSNSQYHFTIGFINETAILKFSFFFMCQTFKFSPSLNPNAFQSLDIQLMQSGYPFLEYSTLWTPVALLKSNISYDQAYILYRCDEFVTFYAKVIGQNIIEGVSYYYYIVPFVNTFIRGQYTYFIWYYNGPFLKNIIFNNNDYKELQVDTPQNGYLTIQDEEYMRLSFLISRKDAYATTYSFYSDKMISTFPYGFFSYSGDSIIYSNLFHSRLSDSITKFKLYSYPGGFEKAIEINNPEPNISTDTYPPVIEFADVIQIIGLKYLLTVKVIDESGVSGFLLNSDYDPINYGCETLVSGSNKNGLFEMIIPDISKFSSFIVSDFYGNSFSAYTKELISKNKLQHPVYVRPPLQKVELDLKNVAFFINNIDVFNKPCYNTIYFNANVPSNYPLIFKLMDPVSSSYSIFGNIKDTFPVNWSRKLNLFYCDFIIPMNTITGNIPYAIISPHVKIYSSILTPLIVSKSKLDNDGPIISNIINLNQFGQVGWRVTITDQVNGFSNGYFKAIGSFDFSSYKYNFTVSDAILGNKINSTYDFILNIQTPCIAQDFLFEYIYLEDVGKRISKFAKHEKMVQTEVNPLRNLNVSLEFLKTTSICDPYVPINNQITQSTIQKSLEQLDVGGVNRTVKFIYSISTLGVVQMNQLPKLYLTSSTMKIMEYDLQLKFQIDYWFDYECTVEVPLGFGYPDSVLVSASGVMTNDGNTIGTSGFLNLIDTSVYSSTPILTGYEPFFLYSYADIIVYGRGFGSVFLIDVNFLNGTIIQYVPTVIGQTVLKIPMKDNDIKGPFEVSIQNTQPYTIKIIPVYFNKSESFQDIPTTPIPSNRPQECLGSPLCGGRLQGTCIENQGCVCFSPFVGKDCSSQIIIVPKPNINNTDPTVEIPVSGDEFSSFYKSLITIDSLREISLDNKPVKNFTFKSWIFKEIDSFSNRYISNITIDTTTVQITVTLKWFTNQTNIEFAGENFTMNPSSLKYTIEISEYPFESTLNSLQLVMSASFNSNNQNACSAKEYGETTAGDNSNYLKIQIENRSLYGRFIKRGIIKNKDTEEPTVVLLRNELLDSEMNPIVNPNQVQTYIGISIPWFGSSSIIDPDFSVLVDSNSASNSPNPTCSSESKLSGAKIAGIVKVEKKFIKKIDLKLKEIKE</sequence>
<feature type="domain" description="EGF-like" evidence="1 2">
    <location>
        <begin position="899"/>
        <end position="910"/>
    </location>
</feature>
<protein>
    <recommendedName>
        <fullName evidence="1 2">EGF-like domain-containing protein</fullName>
    </recommendedName>
</protein>
<dbReference type="InterPro" id="IPR057709">
    <property type="entry name" value="DUF7949"/>
</dbReference>
<dbReference type="Pfam" id="PF23033">
    <property type="entry name" value="DUF7034"/>
    <property type="match status" value="1"/>
</dbReference>
<evidence type="ECO:0000313" key="3">
    <source>
        <dbReference type="EMBL" id="EGC38508.1"/>
    </source>
</evidence>
<dbReference type="PANTHER" id="PTHR31378:SF29">
    <property type="entry name" value="EGF-LIKE DOMAIN-CONTAINING PROTEIN-RELATED"/>
    <property type="match status" value="1"/>
</dbReference>
<dbReference type="PROSITE" id="PS01186">
    <property type="entry name" value="EGF_2"/>
    <property type="match status" value="1"/>
</dbReference>
<dbReference type="OMA" id="YWNITIA"/>
<dbReference type="VEuPathDB" id="AmoebaDB:DICPUDRAFT_148824"/>
<dbReference type="RefSeq" id="XP_003284973.1">
    <property type="nucleotide sequence ID" value="XM_003284925.1"/>
</dbReference>
<evidence type="ECO:0000259" key="1">
    <source>
        <dbReference type="PROSITE" id="PS00022"/>
    </source>
</evidence>
<gene>
    <name evidence="3" type="ORF">DICPUDRAFT_148824</name>
</gene>
<dbReference type="EMBL" id="GL870975">
    <property type="protein sequence ID" value="EGC38508.1"/>
    <property type="molecule type" value="Genomic_DNA"/>
</dbReference>
<organism evidence="3 4">
    <name type="scientific">Dictyostelium purpureum</name>
    <name type="common">Slime mold</name>
    <dbReference type="NCBI Taxonomy" id="5786"/>
    <lineage>
        <taxon>Eukaryota</taxon>
        <taxon>Amoebozoa</taxon>
        <taxon>Evosea</taxon>
        <taxon>Eumycetozoa</taxon>
        <taxon>Dictyostelia</taxon>
        <taxon>Dictyosteliales</taxon>
        <taxon>Dictyosteliaceae</taxon>
        <taxon>Dictyostelium</taxon>
    </lineage>
</organism>
<evidence type="ECO:0000259" key="2">
    <source>
        <dbReference type="PROSITE" id="PS01186"/>
    </source>
</evidence>
<dbReference type="InterPro" id="IPR055462">
    <property type="entry name" value="DUF7034"/>
</dbReference>
<dbReference type="PROSITE" id="PS00022">
    <property type="entry name" value="EGF_1"/>
    <property type="match status" value="1"/>
</dbReference>
<dbReference type="Pfam" id="PF22933">
    <property type="entry name" value="ComC_SSD"/>
    <property type="match status" value="1"/>
</dbReference>
<dbReference type="Pfam" id="PF25820">
    <property type="entry name" value="DUF7949"/>
    <property type="match status" value="1"/>
</dbReference>
<dbReference type="eggNOG" id="ENOG502SC7H">
    <property type="taxonomic scope" value="Eukaryota"/>
</dbReference>
<dbReference type="Pfam" id="PF23034">
    <property type="entry name" value="DUF7035"/>
    <property type="match status" value="1"/>
</dbReference>
<dbReference type="OrthoDB" id="5951731at2759"/>
<keyword evidence="4" id="KW-1185">Reference proteome</keyword>
<dbReference type="InterPro" id="IPR000742">
    <property type="entry name" value="EGF"/>
</dbReference>
<reference evidence="4" key="1">
    <citation type="journal article" date="2011" name="Genome Biol.">
        <title>Comparative genomics of the social amoebae Dictyostelium discoideum and Dictyostelium purpureum.</title>
        <authorList>
            <consortium name="US DOE Joint Genome Institute (JGI-PGF)"/>
            <person name="Sucgang R."/>
            <person name="Kuo A."/>
            <person name="Tian X."/>
            <person name="Salerno W."/>
            <person name="Parikh A."/>
            <person name="Feasley C.L."/>
            <person name="Dalin E."/>
            <person name="Tu H."/>
            <person name="Huang E."/>
            <person name="Barry K."/>
            <person name="Lindquist E."/>
            <person name="Shapiro H."/>
            <person name="Bruce D."/>
            <person name="Schmutz J."/>
            <person name="Salamov A."/>
            <person name="Fey P."/>
            <person name="Gaudet P."/>
            <person name="Anjard C."/>
            <person name="Babu M.M."/>
            <person name="Basu S."/>
            <person name="Bushmanova Y."/>
            <person name="van der Wel H."/>
            <person name="Katoh-Kurasawa M."/>
            <person name="Dinh C."/>
            <person name="Coutinho P.M."/>
            <person name="Saito T."/>
            <person name="Elias M."/>
            <person name="Schaap P."/>
            <person name="Kay R.R."/>
            <person name="Henrissat B."/>
            <person name="Eichinger L."/>
            <person name="Rivero F."/>
            <person name="Putnam N.H."/>
            <person name="West C.M."/>
            <person name="Loomis W.F."/>
            <person name="Chisholm R.L."/>
            <person name="Shaulsky G."/>
            <person name="Strassmann J.E."/>
            <person name="Queller D.C."/>
            <person name="Kuspa A."/>
            <person name="Grigoriev I.V."/>
        </authorList>
    </citation>
    <scope>NUCLEOTIDE SEQUENCE [LARGE SCALE GENOMIC DNA]</scope>
    <source>
        <strain evidence="4">QSDP1</strain>
    </source>
</reference>
<accession>F0ZC40</accession>
<dbReference type="InterPro" id="IPR054484">
    <property type="entry name" value="ComC_SSD"/>
</dbReference>
<dbReference type="InParanoid" id="F0ZC40"/>
<dbReference type="Proteomes" id="UP000001064">
    <property type="component" value="Unassembled WGS sequence"/>
</dbReference>
<proteinExistence type="predicted"/>